<sequence>MHVYGLWEEIGPGRDAYAHGNRQTPSRNAQENDFRLVIVCASSSTYYLIISHFSDLLIQNYINHAGVKMETKRGKKYTQKTIDIDPTQTRERGEAMVNVKLLLAPGRLFTMQAEAATTQKDMETSLNDLSDRLTALEKSSLIMDHKKLQEKCTDLENRNRRQNIRITGVAEGSEANNTMDFVIKFLVQVLGEDNFRVSPCHQPSS</sequence>
<accession>A0ABV0NNK3</accession>
<feature type="coiled-coil region" evidence="1">
    <location>
        <begin position="119"/>
        <end position="165"/>
    </location>
</feature>
<evidence type="ECO:0000256" key="1">
    <source>
        <dbReference type="SAM" id="Coils"/>
    </source>
</evidence>
<dbReference type="EMBL" id="JAHRIO010043267">
    <property type="protein sequence ID" value="MEQ2172938.1"/>
    <property type="molecule type" value="Genomic_DNA"/>
</dbReference>
<evidence type="ECO:0000313" key="3">
    <source>
        <dbReference type="Proteomes" id="UP001476798"/>
    </source>
</evidence>
<keyword evidence="3" id="KW-1185">Reference proteome</keyword>
<evidence type="ECO:0000313" key="2">
    <source>
        <dbReference type="EMBL" id="MEQ2172938.1"/>
    </source>
</evidence>
<gene>
    <name evidence="2" type="ORF">GOODEAATRI_026490</name>
</gene>
<proteinExistence type="predicted"/>
<reference evidence="2 3" key="1">
    <citation type="submission" date="2021-06" db="EMBL/GenBank/DDBJ databases">
        <authorList>
            <person name="Palmer J.M."/>
        </authorList>
    </citation>
    <scope>NUCLEOTIDE SEQUENCE [LARGE SCALE GENOMIC DNA]</scope>
    <source>
        <strain evidence="2 3">GA_2019</strain>
        <tissue evidence="2">Muscle</tissue>
    </source>
</reference>
<name>A0ABV0NNK3_9TELE</name>
<comment type="caution">
    <text evidence="2">The sequence shown here is derived from an EMBL/GenBank/DDBJ whole genome shotgun (WGS) entry which is preliminary data.</text>
</comment>
<keyword evidence="1" id="KW-0175">Coiled coil</keyword>
<protein>
    <submittedName>
        <fullName evidence="2">Uncharacterized protein</fullName>
    </submittedName>
</protein>
<organism evidence="2 3">
    <name type="scientific">Goodea atripinnis</name>
    <dbReference type="NCBI Taxonomy" id="208336"/>
    <lineage>
        <taxon>Eukaryota</taxon>
        <taxon>Metazoa</taxon>
        <taxon>Chordata</taxon>
        <taxon>Craniata</taxon>
        <taxon>Vertebrata</taxon>
        <taxon>Euteleostomi</taxon>
        <taxon>Actinopterygii</taxon>
        <taxon>Neopterygii</taxon>
        <taxon>Teleostei</taxon>
        <taxon>Neoteleostei</taxon>
        <taxon>Acanthomorphata</taxon>
        <taxon>Ovalentaria</taxon>
        <taxon>Atherinomorphae</taxon>
        <taxon>Cyprinodontiformes</taxon>
        <taxon>Goodeidae</taxon>
        <taxon>Goodea</taxon>
    </lineage>
</organism>
<dbReference type="Proteomes" id="UP001476798">
    <property type="component" value="Unassembled WGS sequence"/>
</dbReference>